<feature type="transmembrane region" description="Helical" evidence="7">
    <location>
        <begin position="225"/>
        <end position="244"/>
    </location>
</feature>
<feature type="transmembrane region" description="Helical" evidence="7">
    <location>
        <begin position="187"/>
        <end position="205"/>
    </location>
</feature>
<evidence type="ECO:0000256" key="5">
    <source>
        <dbReference type="ARBA" id="ARBA00022989"/>
    </source>
</evidence>
<keyword evidence="5 7" id="KW-1133">Transmembrane helix</keyword>
<evidence type="ECO:0000256" key="2">
    <source>
        <dbReference type="ARBA" id="ARBA00022448"/>
    </source>
</evidence>
<accession>A0A8T4HC02</accession>
<dbReference type="Pfam" id="PF00375">
    <property type="entry name" value="SDF"/>
    <property type="match status" value="1"/>
</dbReference>
<dbReference type="RefSeq" id="WP_353545794.1">
    <property type="nucleotide sequence ID" value="NZ_JAGKSB010000002.1"/>
</dbReference>
<dbReference type="GO" id="GO:0015293">
    <property type="term" value="F:symporter activity"/>
    <property type="evidence" value="ECO:0007669"/>
    <property type="project" value="UniProtKB-KW"/>
</dbReference>
<feature type="transmembrane region" description="Helical" evidence="7">
    <location>
        <begin position="12"/>
        <end position="33"/>
    </location>
</feature>
<dbReference type="Proteomes" id="UP000679691">
    <property type="component" value="Unassembled WGS sequence"/>
</dbReference>
<evidence type="ECO:0000256" key="7">
    <source>
        <dbReference type="SAM" id="Phobius"/>
    </source>
</evidence>
<keyword evidence="9" id="KW-1185">Reference proteome</keyword>
<proteinExistence type="predicted"/>
<feature type="transmembrane region" description="Helical" evidence="7">
    <location>
        <begin position="147"/>
        <end position="166"/>
    </location>
</feature>
<dbReference type="InterPro" id="IPR001991">
    <property type="entry name" value="Na-dicarboxylate_symporter"/>
</dbReference>
<organism evidence="8 9">
    <name type="scientific">Rhinopithecimicrobium faecis</name>
    <dbReference type="NCBI Taxonomy" id="2820698"/>
    <lineage>
        <taxon>Bacteria</taxon>
        <taxon>Pseudomonadati</taxon>
        <taxon>Bacteroidota</taxon>
        <taxon>Sphingobacteriia</taxon>
        <taxon>Sphingobacteriales</taxon>
        <taxon>Sphingobacteriaceae</taxon>
        <taxon>Rhinopithecimicrobium</taxon>
    </lineage>
</organism>
<dbReference type="PRINTS" id="PR00173">
    <property type="entry name" value="EDTRNSPORT"/>
</dbReference>
<protein>
    <submittedName>
        <fullName evidence="8">Dicarboxylate/amino acid:cation symporter</fullName>
    </submittedName>
</protein>
<evidence type="ECO:0000313" key="8">
    <source>
        <dbReference type="EMBL" id="MBP3942311.1"/>
    </source>
</evidence>
<keyword evidence="2" id="KW-0813">Transport</keyword>
<feature type="transmembrane region" description="Helical" evidence="7">
    <location>
        <begin position="45"/>
        <end position="66"/>
    </location>
</feature>
<keyword evidence="3" id="KW-1003">Cell membrane</keyword>
<evidence type="ECO:0000256" key="6">
    <source>
        <dbReference type="ARBA" id="ARBA00023136"/>
    </source>
</evidence>
<feature type="transmembrane region" description="Helical" evidence="7">
    <location>
        <begin position="314"/>
        <end position="345"/>
    </location>
</feature>
<evidence type="ECO:0000256" key="3">
    <source>
        <dbReference type="ARBA" id="ARBA00022475"/>
    </source>
</evidence>
<keyword evidence="6 7" id="KW-0472">Membrane</keyword>
<gene>
    <name evidence="8" type="ORF">J5U18_01815</name>
</gene>
<feature type="transmembrane region" description="Helical" evidence="7">
    <location>
        <begin position="78"/>
        <end position="104"/>
    </location>
</feature>
<evidence type="ECO:0000256" key="1">
    <source>
        <dbReference type="ARBA" id="ARBA00004651"/>
    </source>
</evidence>
<dbReference type="PANTHER" id="PTHR42865">
    <property type="entry name" value="PROTON/GLUTAMATE-ASPARTATE SYMPORTER"/>
    <property type="match status" value="1"/>
</dbReference>
<feature type="transmembrane region" description="Helical" evidence="7">
    <location>
        <begin position="357"/>
        <end position="380"/>
    </location>
</feature>
<dbReference type="GO" id="GO:0006835">
    <property type="term" value="P:dicarboxylic acid transport"/>
    <property type="evidence" value="ECO:0007669"/>
    <property type="project" value="TreeGrafter"/>
</dbReference>
<dbReference type="EMBL" id="JAGKSB010000002">
    <property type="protein sequence ID" value="MBP3942311.1"/>
    <property type="molecule type" value="Genomic_DNA"/>
</dbReference>
<dbReference type="InterPro" id="IPR036458">
    <property type="entry name" value="Na:dicarbo_symporter_sf"/>
</dbReference>
<evidence type="ECO:0000313" key="9">
    <source>
        <dbReference type="Proteomes" id="UP000679691"/>
    </source>
</evidence>
<evidence type="ECO:0000256" key="4">
    <source>
        <dbReference type="ARBA" id="ARBA00022692"/>
    </source>
</evidence>
<dbReference type="PANTHER" id="PTHR42865:SF7">
    <property type="entry name" value="PROTON_GLUTAMATE-ASPARTATE SYMPORTER"/>
    <property type="match status" value="1"/>
</dbReference>
<sequence>MEKSLKSFYKNYGSILLLLLGITIGSVIGLSAPEKVDYIKPLGDLFLNFLFVTIIPLIFFAISTAVANIEEANKLGKIIGVMLIVFVIGVIIAALGMIAVVWLFPIKETLQNSATEVVNLKDSSGNWGDKIVSLLTVSEFGELLSRAHMFAFIIFSFAVGIATRQAGTEGQAFLNFLNAGNAVMKNLLILLMKAAPVGLGAYFAYQVGTLGPQLFGFYAKPLGLYYGFGLFYFFVFFSIYAFIAQGKSGISRYWKANILPSITALSSCSSLAVLPLNLTAAQQIGVPSAVANVVIPLGNTLNKHGSSMSSIIKIYVCFVLMGWDFFTAEAIISAIGITILVSIVAGGIPNGGYIGEMLMISIYGLPPDAMAAVMIIGTLVDPIATVINATGDTPAAMLVAKFVKTPSTY</sequence>
<dbReference type="GO" id="GO:0005886">
    <property type="term" value="C:plasma membrane"/>
    <property type="evidence" value="ECO:0007669"/>
    <property type="project" value="UniProtKB-SubCell"/>
</dbReference>
<dbReference type="Gene3D" id="1.10.3860.10">
    <property type="entry name" value="Sodium:dicarboxylate symporter"/>
    <property type="match status" value="1"/>
</dbReference>
<comment type="subcellular location">
    <subcellularLocation>
        <location evidence="1">Cell membrane</location>
        <topology evidence="1">Multi-pass membrane protein</topology>
    </subcellularLocation>
</comment>
<keyword evidence="4 7" id="KW-0812">Transmembrane</keyword>
<name>A0A8T4HC02_9SPHI</name>
<reference evidence="8" key="1">
    <citation type="submission" date="2021-03" db="EMBL/GenBank/DDBJ databases">
        <authorList>
            <person name="Lu T."/>
            <person name="Wang Q."/>
            <person name="Han X."/>
        </authorList>
    </citation>
    <scope>NUCLEOTIDE SEQUENCE</scope>
    <source>
        <strain evidence="8">WQ 2009</strain>
    </source>
</reference>
<dbReference type="SUPFAM" id="SSF118215">
    <property type="entry name" value="Proton glutamate symport protein"/>
    <property type="match status" value="1"/>
</dbReference>
<comment type="caution">
    <text evidence="8">The sequence shown here is derived from an EMBL/GenBank/DDBJ whole genome shotgun (WGS) entry which is preliminary data.</text>
</comment>
<dbReference type="AlphaFoldDB" id="A0A8T4HC02"/>